<evidence type="ECO:0000256" key="1">
    <source>
        <dbReference type="PROSITE-ProRule" id="PRU00043"/>
    </source>
</evidence>
<dbReference type="SUPFAM" id="SSF49313">
    <property type="entry name" value="Cadherin-like"/>
    <property type="match status" value="1"/>
</dbReference>
<organism evidence="4 5">
    <name type="scientific">Mya arenaria</name>
    <name type="common">Soft-shell clam</name>
    <dbReference type="NCBI Taxonomy" id="6604"/>
    <lineage>
        <taxon>Eukaryota</taxon>
        <taxon>Metazoa</taxon>
        <taxon>Spiralia</taxon>
        <taxon>Lophotrochozoa</taxon>
        <taxon>Mollusca</taxon>
        <taxon>Bivalvia</taxon>
        <taxon>Autobranchia</taxon>
        <taxon>Heteroconchia</taxon>
        <taxon>Euheterodonta</taxon>
        <taxon>Imparidentia</taxon>
        <taxon>Neoheterodontei</taxon>
        <taxon>Myida</taxon>
        <taxon>Myoidea</taxon>
        <taxon>Myidae</taxon>
        <taxon>Mya</taxon>
    </lineage>
</organism>
<dbReference type="PROSITE" id="PS50268">
    <property type="entry name" value="CADHERIN_2"/>
    <property type="match status" value="1"/>
</dbReference>
<dbReference type="Gene3D" id="2.60.40.60">
    <property type="entry name" value="Cadherins"/>
    <property type="match status" value="1"/>
</dbReference>
<sequence>MLCKGTTFLVRVFCLIFGYLTFTKGAAPVCSPDTYTITAGIASTINTVFTSITCTDADDPTLTYTLDTTKDGYEYFTMDSNQLKLVNRIDVEDGLNSWQIEVIVADSEGDMDTATVTVSTFTSTTTTTTTPPPPGYNWFDDSNNTILFIVAMATVAIISGVCVVMCIRFRRKGTCLPSNCPEFNKCKASFGRQVTCCPLEKVKKVKNNKTNEPKIEENETEFSRLPSVSPTLITNSRLRDVGFDGMREPGFNAPMHTSYGGKQ</sequence>
<evidence type="ECO:0000313" key="5">
    <source>
        <dbReference type="Proteomes" id="UP001164746"/>
    </source>
</evidence>
<proteinExistence type="predicted"/>
<accession>A0ABY7FA06</accession>
<evidence type="ECO:0000313" key="4">
    <source>
        <dbReference type="EMBL" id="WAR16151.1"/>
    </source>
</evidence>
<reference evidence="4" key="1">
    <citation type="submission" date="2022-11" db="EMBL/GenBank/DDBJ databases">
        <title>Centuries of genome instability and evolution in soft-shell clam transmissible cancer (bioRxiv).</title>
        <authorList>
            <person name="Hart S.F.M."/>
            <person name="Yonemitsu M.A."/>
            <person name="Giersch R.M."/>
            <person name="Beal B.F."/>
            <person name="Arriagada G."/>
            <person name="Davis B.W."/>
            <person name="Ostrander E.A."/>
            <person name="Goff S.P."/>
            <person name="Metzger M.J."/>
        </authorList>
    </citation>
    <scope>NUCLEOTIDE SEQUENCE</scope>
    <source>
        <strain evidence="4">MELC-2E11</strain>
        <tissue evidence="4">Siphon/mantle</tissue>
    </source>
</reference>
<dbReference type="EMBL" id="CP111021">
    <property type="protein sequence ID" value="WAR16151.1"/>
    <property type="molecule type" value="Genomic_DNA"/>
</dbReference>
<evidence type="ECO:0000256" key="2">
    <source>
        <dbReference type="SAM" id="Phobius"/>
    </source>
</evidence>
<name>A0ABY7FA06_MYAAR</name>
<feature type="transmembrane region" description="Helical" evidence="2">
    <location>
        <begin position="146"/>
        <end position="167"/>
    </location>
</feature>
<gene>
    <name evidence="4" type="ORF">MAR_030745</name>
</gene>
<keyword evidence="1" id="KW-0106">Calcium</keyword>
<dbReference type="Proteomes" id="UP001164746">
    <property type="component" value="Chromosome 10"/>
</dbReference>
<dbReference type="InterPro" id="IPR002126">
    <property type="entry name" value="Cadherin-like_dom"/>
</dbReference>
<keyword evidence="2" id="KW-0472">Membrane</keyword>
<keyword evidence="2" id="KW-1133">Transmembrane helix</keyword>
<keyword evidence="2" id="KW-0812">Transmembrane</keyword>
<feature type="domain" description="Cadherin" evidence="3">
    <location>
        <begin position="31"/>
        <end position="136"/>
    </location>
</feature>
<evidence type="ECO:0000259" key="3">
    <source>
        <dbReference type="PROSITE" id="PS50268"/>
    </source>
</evidence>
<keyword evidence="5" id="KW-1185">Reference proteome</keyword>
<protein>
    <recommendedName>
        <fullName evidence="3">Cadherin domain-containing protein</fullName>
    </recommendedName>
</protein>
<dbReference type="InterPro" id="IPR015919">
    <property type="entry name" value="Cadherin-like_sf"/>
</dbReference>